<dbReference type="Pfam" id="PF12833">
    <property type="entry name" value="HTH_18"/>
    <property type="match status" value="1"/>
</dbReference>
<dbReference type="Gene3D" id="3.40.50.2300">
    <property type="match status" value="1"/>
</dbReference>
<evidence type="ECO:0000259" key="7">
    <source>
        <dbReference type="PROSITE" id="PS01124"/>
    </source>
</evidence>
<evidence type="ECO:0000256" key="6">
    <source>
        <dbReference type="PROSITE-ProRule" id="PRU00169"/>
    </source>
</evidence>
<keyword evidence="10" id="KW-1185">Reference proteome</keyword>
<comment type="caution">
    <text evidence="9">The sequence shown here is derived from an EMBL/GenBank/DDBJ whole genome shotgun (WGS) entry which is preliminary data.</text>
</comment>
<feature type="modified residue" description="4-aspartylphosphate" evidence="6">
    <location>
        <position position="55"/>
    </location>
</feature>
<feature type="domain" description="Response regulatory" evidence="8">
    <location>
        <begin position="3"/>
        <end position="120"/>
    </location>
</feature>
<evidence type="ECO:0000313" key="10">
    <source>
        <dbReference type="Proteomes" id="UP001523565"/>
    </source>
</evidence>
<dbReference type="SUPFAM" id="SSF52172">
    <property type="entry name" value="CheY-like"/>
    <property type="match status" value="1"/>
</dbReference>
<dbReference type="PROSITE" id="PS01124">
    <property type="entry name" value="HTH_ARAC_FAMILY_2"/>
    <property type="match status" value="1"/>
</dbReference>
<evidence type="ECO:0000256" key="3">
    <source>
        <dbReference type="ARBA" id="ARBA00023125"/>
    </source>
</evidence>
<proteinExistence type="predicted"/>
<keyword evidence="3" id="KW-0238">DNA-binding</keyword>
<name>A0ABT1EER6_9FIRM</name>
<dbReference type="PANTHER" id="PTHR43280:SF28">
    <property type="entry name" value="HTH-TYPE TRANSCRIPTIONAL ACTIVATOR RHAS"/>
    <property type="match status" value="1"/>
</dbReference>
<keyword evidence="2" id="KW-0805">Transcription regulation</keyword>
<dbReference type="SUPFAM" id="SSF46689">
    <property type="entry name" value="Homeodomain-like"/>
    <property type="match status" value="2"/>
</dbReference>
<dbReference type="SMART" id="SM00342">
    <property type="entry name" value="HTH_ARAC"/>
    <property type="match status" value="1"/>
</dbReference>
<dbReference type="SMART" id="SM00448">
    <property type="entry name" value="REC"/>
    <property type="match status" value="1"/>
</dbReference>
<organism evidence="9 10">
    <name type="scientific">Ohessyouella blattaphilus</name>
    <dbReference type="NCBI Taxonomy" id="2949333"/>
    <lineage>
        <taxon>Bacteria</taxon>
        <taxon>Bacillati</taxon>
        <taxon>Bacillota</taxon>
        <taxon>Clostridia</taxon>
        <taxon>Lachnospirales</taxon>
        <taxon>Lachnospiraceae</taxon>
        <taxon>Ohessyouella</taxon>
    </lineage>
</organism>
<dbReference type="PROSITE" id="PS00041">
    <property type="entry name" value="HTH_ARAC_FAMILY_1"/>
    <property type="match status" value="1"/>
</dbReference>
<dbReference type="InterPro" id="IPR011006">
    <property type="entry name" value="CheY-like_superfamily"/>
</dbReference>
<evidence type="ECO:0000259" key="8">
    <source>
        <dbReference type="PROSITE" id="PS50110"/>
    </source>
</evidence>
<dbReference type="InterPro" id="IPR018062">
    <property type="entry name" value="HTH_AraC-typ_CS"/>
</dbReference>
<dbReference type="RefSeq" id="WP_262067898.1">
    <property type="nucleotide sequence ID" value="NZ_JAMXOC010000001.1"/>
</dbReference>
<keyword evidence="4" id="KW-0804">Transcription</keyword>
<dbReference type="Pfam" id="PF00072">
    <property type="entry name" value="Response_reg"/>
    <property type="match status" value="1"/>
</dbReference>
<comment type="function">
    <text evidence="5">May play the central regulatory role in sporulation. It may be an element of the effector pathway responsible for the activation of sporulation genes in response to nutritional stress. Spo0A may act in concert with spo0H (a sigma factor) to control the expression of some genes that are critical to the sporulation process.</text>
</comment>
<dbReference type="PRINTS" id="PR00032">
    <property type="entry name" value="HTHARAC"/>
</dbReference>
<dbReference type="CDD" id="cd17536">
    <property type="entry name" value="REC_YesN-like"/>
    <property type="match status" value="1"/>
</dbReference>
<dbReference type="InterPro" id="IPR001789">
    <property type="entry name" value="Sig_transdc_resp-reg_receiver"/>
</dbReference>
<accession>A0ABT1EER6</accession>
<dbReference type="PANTHER" id="PTHR43280">
    <property type="entry name" value="ARAC-FAMILY TRANSCRIPTIONAL REGULATOR"/>
    <property type="match status" value="1"/>
</dbReference>
<evidence type="ECO:0000313" key="9">
    <source>
        <dbReference type="EMBL" id="MCP1108996.1"/>
    </source>
</evidence>
<dbReference type="InterPro" id="IPR020449">
    <property type="entry name" value="Tscrpt_reg_AraC-type_HTH"/>
</dbReference>
<reference evidence="9 10" key="1">
    <citation type="journal article" date="2022" name="Genome Biol. Evol.">
        <title>Host diet, physiology and behaviors set the stage for Lachnospiraceae cladogenesis.</title>
        <authorList>
            <person name="Vera-Ponce De Leon A."/>
            <person name="Schneider M."/>
            <person name="Jahnes B.C."/>
            <person name="Sadowski V."/>
            <person name="Camuy-Velez L.A."/>
            <person name="Duan J."/>
            <person name="Sabree Z.L."/>
        </authorList>
    </citation>
    <scope>NUCLEOTIDE SEQUENCE [LARGE SCALE GENOMIC DNA]</scope>
    <source>
        <strain evidence="9 10">PAL227</strain>
    </source>
</reference>
<protein>
    <recommendedName>
        <fullName evidence="1">Stage 0 sporulation protein A homolog</fullName>
    </recommendedName>
</protein>
<evidence type="ECO:0000256" key="4">
    <source>
        <dbReference type="ARBA" id="ARBA00023163"/>
    </source>
</evidence>
<dbReference type="Proteomes" id="UP001523565">
    <property type="component" value="Unassembled WGS sequence"/>
</dbReference>
<sequence>MTKILICDDEGIVRESLQFIIQKNFKDEFVTEVAKNGRIAIELAESFRPDIIMMDIQMPGINGIEAMAEIRLENKNVLFIVLTAYDKFEYSQASIDVGVFSYLTKPINKDVLCEVLRKAAQKVKTKKQKVKSDLLIKEKMEAVIPLVESGLVYSILLDNTNDSGDGIGYRELLDIKEDYGYVLLLTAGDELRKGKLTNLVGAGIALGNQFQKVRETLKEALPGIVGEVMSNKIVMIIPCLEEREDYQTRIQKIEGVRALLRKLEQQTNLKFKAGIGSVVPWSQMLESYREASSTVSGGIGKVTHAKDMPVSCVYEEDYPIDLEKKLFDGIERGNAEETKKYSEEFIYWMQSRSTGLDNSVRLKVIEFILWAERLVYMQGGIVYRFNAREDYMDTLLGLVSFEEVEVWFVRKMTEAAEHIAMSRQERTGNVVERAKTYINDHFTGDLSLETLAGEIGISPYYLSKLFKEIEKVNYIDYVTGLRMDYAKAALSGSEKSIKEICAESGYSDPNYFSRIFKRWTGKTPTEYREGI</sequence>
<dbReference type="PROSITE" id="PS50110">
    <property type="entry name" value="RESPONSE_REGULATORY"/>
    <property type="match status" value="1"/>
</dbReference>
<keyword evidence="6" id="KW-0597">Phosphoprotein</keyword>
<dbReference type="Gene3D" id="1.10.10.60">
    <property type="entry name" value="Homeodomain-like"/>
    <property type="match status" value="2"/>
</dbReference>
<evidence type="ECO:0000256" key="5">
    <source>
        <dbReference type="ARBA" id="ARBA00024867"/>
    </source>
</evidence>
<feature type="domain" description="HTH araC/xylS-type" evidence="7">
    <location>
        <begin position="432"/>
        <end position="530"/>
    </location>
</feature>
<evidence type="ECO:0000256" key="2">
    <source>
        <dbReference type="ARBA" id="ARBA00023015"/>
    </source>
</evidence>
<dbReference type="EMBL" id="JAMZFV010000001">
    <property type="protein sequence ID" value="MCP1108996.1"/>
    <property type="molecule type" value="Genomic_DNA"/>
</dbReference>
<dbReference type="InterPro" id="IPR018060">
    <property type="entry name" value="HTH_AraC"/>
</dbReference>
<dbReference type="InterPro" id="IPR009057">
    <property type="entry name" value="Homeodomain-like_sf"/>
</dbReference>
<gene>
    <name evidence="9" type="ORF">NK118_01865</name>
</gene>
<evidence type="ECO:0000256" key="1">
    <source>
        <dbReference type="ARBA" id="ARBA00018672"/>
    </source>
</evidence>